<sequence length="826" mass="89914">MENTMKHTSTPLTLRASALAVRGALALLVVMPLAHAADEENDEVKRLTTPASSIEIGVGNVNHASDKFGEYNGLDKKGSYAVGGFLLQGGGAYDSDSALRWYLKGANLGLDTRSLDAEIGVQGLFRVNYNYDELSRVYSTQFQTFYDGAGTTTLSLPASFAATPAASRVSSTTTANGALSNWQNMQSPYATAACAAVGGVPTAACRGPGYLIAAAMHHFDVGTERKKHAGSVTVELTPQWQFSASAQRESKEGTKVTGLAFGGPARGVTVPELIDSTTDQFKAALAYVGEQGNITFGYYGSLYKNAVNKWTVESPFNGALLNPELNNRAVMSGAPDNEMHRLSVSGGYNFTHTTRLTMAANYQRMTQNEALVDGLPTTWVIPTTSAHGKVINTSLNATLTSRPIRDLALSAVVKYENRDDQSPVYRFMTAGGDAAGAPSLFVTEPLNRRMEQVSLDADYAFARRQSIRFGVDTQEIRRTADGEETPFKAETNRENTLRIDYRNNLSELITGRLGYSHAKRTQSEYETSELLPVPTVAPLPAADPLLPGLVQFYLADRTRDQLRSSVNIQATERLSLQTGVDYNRDQYKNSLYGLKQMESQVFKLDAAFAATDRLGYDAFYTFEHKKSEMGSLSIGRGYSTTILDAPAYNPATGCTGYWADSGHLPSDEGTDPCRKWSQTQTDRIHTVGWGVKATQLMGGKLDVGADLALSYSRTPIEVTGGYYVSNGNTVKTAARPYNNVWVAAQSFPDVTSKMVDIRVHGLYRINNVSSLRANYQFRRLQSSDWQYDAYANAAQGVTALQVYPGNAIVSPNYALQVVSLSYVHSF</sequence>
<dbReference type="InterPro" id="IPR020016">
    <property type="entry name" value="Decahaem-assoc_OM_MtrB/PioB"/>
</dbReference>
<evidence type="ECO:0000256" key="1">
    <source>
        <dbReference type="SAM" id="SignalP"/>
    </source>
</evidence>
<organism evidence="2 3">
    <name type="scientific">Duganella alba</name>
    <dbReference type="NCBI Taxonomy" id="2666081"/>
    <lineage>
        <taxon>Bacteria</taxon>
        <taxon>Pseudomonadati</taxon>
        <taxon>Pseudomonadota</taxon>
        <taxon>Betaproteobacteria</taxon>
        <taxon>Burkholderiales</taxon>
        <taxon>Oxalobacteraceae</taxon>
        <taxon>Telluria group</taxon>
        <taxon>Duganella</taxon>
    </lineage>
</organism>
<feature type="signal peptide" evidence="1">
    <location>
        <begin position="1"/>
        <end position="36"/>
    </location>
</feature>
<proteinExistence type="predicted"/>
<gene>
    <name evidence="2" type="ORF">GJ697_22210</name>
</gene>
<dbReference type="SUPFAM" id="SSF56935">
    <property type="entry name" value="Porins"/>
    <property type="match status" value="1"/>
</dbReference>
<dbReference type="AlphaFoldDB" id="A0A6L5QLF3"/>
<comment type="caution">
    <text evidence="2">The sequence shown here is derived from an EMBL/GenBank/DDBJ whole genome shotgun (WGS) entry which is preliminary data.</text>
</comment>
<keyword evidence="1" id="KW-0732">Signal</keyword>
<evidence type="ECO:0000313" key="3">
    <source>
        <dbReference type="Proteomes" id="UP000481037"/>
    </source>
</evidence>
<protein>
    <submittedName>
        <fullName evidence="2">MtrB/PioB family decaheme-associated outer membrane protein</fullName>
    </submittedName>
</protein>
<feature type="chain" id="PRO_5027018846" evidence="1">
    <location>
        <begin position="37"/>
        <end position="826"/>
    </location>
</feature>
<dbReference type="Proteomes" id="UP000481037">
    <property type="component" value="Unassembled WGS sequence"/>
</dbReference>
<accession>A0A6L5QLF3</accession>
<evidence type="ECO:0000313" key="2">
    <source>
        <dbReference type="EMBL" id="MRX10549.1"/>
    </source>
</evidence>
<keyword evidence="3" id="KW-1185">Reference proteome</keyword>
<dbReference type="Pfam" id="PF11854">
    <property type="entry name" value="MtrB_PioB"/>
    <property type="match status" value="1"/>
</dbReference>
<reference evidence="2 3" key="1">
    <citation type="submission" date="2019-11" db="EMBL/GenBank/DDBJ databases">
        <title>Novel species isolated from a subtropical stream in China.</title>
        <authorList>
            <person name="Lu H."/>
        </authorList>
    </citation>
    <scope>NUCLEOTIDE SEQUENCE [LARGE SCALE GENOMIC DNA]</scope>
    <source>
        <strain evidence="2 3">FT25W</strain>
    </source>
</reference>
<name>A0A6L5QLF3_9BURK</name>
<dbReference type="NCBIfam" id="TIGR03509">
    <property type="entry name" value="OMP_MtrB_PioB"/>
    <property type="match status" value="1"/>
</dbReference>
<dbReference type="EMBL" id="WKJM01000021">
    <property type="protein sequence ID" value="MRX10549.1"/>
    <property type="molecule type" value="Genomic_DNA"/>
</dbReference>